<proteinExistence type="predicted"/>
<name>A0AAP9ETX6_GLUTH</name>
<evidence type="ECO:0000256" key="1">
    <source>
        <dbReference type="SAM" id="Phobius"/>
    </source>
</evidence>
<evidence type="ECO:0000313" key="3">
    <source>
        <dbReference type="Proteomes" id="UP000323560"/>
    </source>
</evidence>
<reference evidence="2 3" key="1">
    <citation type="submission" date="2019-08" db="EMBL/GenBank/DDBJ databases">
        <title>Gluconobacter frateurii HD924 genome.</title>
        <authorList>
            <person name="Liu Y."/>
            <person name="Zhang P."/>
        </authorList>
    </citation>
    <scope>NUCLEOTIDE SEQUENCE [LARGE SCALE GENOMIC DNA]</scope>
    <source>
        <strain evidence="2 3">HD924</strain>
    </source>
</reference>
<keyword evidence="1" id="KW-0472">Membrane</keyword>
<dbReference type="Proteomes" id="UP000323560">
    <property type="component" value="Chromosome"/>
</dbReference>
<dbReference type="RefSeq" id="WP_148620955.1">
    <property type="nucleotide sequence ID" value="NZ_CP043043.1"/>
</dbReference>
<gene>
    <name evidence="2" type="ORF">FXF46_14345</name>
</gene>
<evidence type="ECO:0000313" key="2">
    <source>
        <dbReference type="EMBL" id="QEH97298.1"/>
    </source>
</evidence>
<dbReference type="KEGG" id="gti:FXF46_14345"/>
<sequence>MGGRERHITLSVKKRWWLRPLVRLYTMWLIARMWLTGLPLAQAEREVSCFIGRIGLRGFRVLVKE</sequence>
<protein>
    <submittedName>
        <fullName evidence="2">Uncharacterized protein</fullName>
    </submittedName>
</protein>
<feature type="transmembrane region" description="Helical" evidence="1">
    <location>
        <begin position="21"/>
        <end position="41"/>
    </location>
</feature>
<dbReference type="AlphaFoldDB" id="A0AAP9ETX6"/>
<keyword evidence="1" id="KW-1133">Transmembrane helix</keyword>
<accession>A0AAP9ETX6</accession>
<dbReference type="EMBL" id="CP043043">
    <property type="protein sequence ID" value="QEH97298.1"/>
    <property type="molecule type" value="Genomic_DNA"/>
</dbReference>
<organism evidence="2 3">
    <name type="scientific">Gluconobacter thailandicus</name>
    <dbReference type="NCBI Taxonomy" id="257438"/>
    <lineage>
        <taxon>Bacteria</taxon>
        <taxon>Pseudomonadati</taxon>
        <taxon>Pseudomonadota</taxon>
        <taxon>Alphaproteobacteria</taxon>
        <taxon>Acetobacterales</taxon>
        <taxon>Acetobacteraceae</taxon>
        <taxon>Gluconobacter</taxon>
    </lineage>
</organism>
<keyword evidence="1" id="KW-0812">Transmembrane</keyword>